<dbReference type="AlphaFoldDB" id="A0AAE7GRI2"/>
<reference evidence="2" key="1">
    <citation type="submission" date="2020-06" db="EMBL/GenBank/DDBJ databases">
        <title>REHAB project genomes.</title>
        <authorList>
            <person name="Shaw L.P."/>
        </authorList>
    </citation>
    <scope>NUCLEOTIDE SEQUENCE [LARGE SCALE GENOMIC DNA]</scope>
    <source>
        <strain evidence="2">RHBSTW-00398</strain>
    </source>
</reference>
<dbReference type="EMBL" id="CP055538">
    <property type="protein sequence ID" value="QLO12825.1"/>
    <property type="molecule type" value="Genomic_DNA"/>
</dbReference>
<evidence type="ECO:0000313" key="1">
    <source>
        <dbReference type="EMBL" id="QLO12825.1"/>
    </source>
</evidence>
<sequence length="333" mass="36384">MQVGLNTTSLSGSGALNPSVQQHAVAQNAPVRQKLPAMASDYPASPLITTRPQRYSVQLNDQLTTLQQADHYLGQLEQQLLDYRHASRRGGQAQQQKRADVAQWLDKRSTLSGGAVDRQLKSVLQGDARVTFQSPELEKMFQQRSTGAKMFSVSDGRQTQLSAVVVGEDADSGQYKMMIGNALRRVGVQTHENQGAITFSTTETQWAQLAQTLSVHEEGDKPSTFTPLKTFADPSRTDALLQTLQQGSSRSLEGIQQALDTIGEQRSQMAAQQEKARQLIDGMARFPQAESAVKASETLGGVLDHANHNYQVLAQAVNGQARLSSQTVRSLLR</sequence>
<keyword evidence="1" id="KW-0282">Flagellum</keyword>
<keyword evidence="1" id="KW-0969">Cilium</keyword>
<organism evidence="1 2">
    <name type="scientific">Citrobacter freundii</name>
    <dbReference type="NCBI Taxonomy" id="546"/>
    <lineage>
        <taxon>Bacteria</taxon>
        <taxon>Pseudomonadati</taxon>
        <taxon>Pseudomonadota</taxon>
        <taxon>Gammaproteobacteria</taxon>
        <taxon>Enterobacterales</taxon>
        <taxon>Enterobacteriaceae</taxon>
        <taxon>Citrobacter</taxon>
        <taxon>Citrobacter freundii complex</taxon>
    </lineage>
</organism>
<dbReference type="SUPFAM" id="SSF64518">
    <property type="entry name" value="Phase 1 flagellin"/>
    <property type="match status" value="1"/>
</dbReference>
<proteinExistence type="predicted"/>
<dbReference type="RefSeq" id="WP_181218998.1">
    <property type="nucleotide sequence ID" value="NZ_CP055538.1"/>
</dbReference>
<protein>
    <submittedName>
        <fullName evidence="1">Flagellar hook-associated protein</fullName>
    </submittedName>
</protein>
<evidence type="ECO:0000313" key="2">
    <source>
        <dbReference type="Proteomes" id="UP000510650"/>
    </source>
</evidence>
<gene>
    <name evidence="1" type="ORF">HV183_04895</name>
</gene>
<name>A0AAE7GRI2_CITFR</name>
<dbReference type="Proteomes" id="UP000510650">
    <property type="component" value="Chromosome"/>
</dbReference>
<accession>A0AAE7GRI2</accession>
<keyword evidence="1" id="KW-0966">Cell projection</keyword>